<proteinExistence type="predicted"/>
<dbReference type="EMBL" id="OU898284">
    <property type="protein sequence ID" value="CAG9840722.1"/>
    <property type="molecule type" value="Genomic_DNA"/>
</dbReference>
<keyword evidence="4" id="KW-1185">Reference proteome</keyword>
<gene>
    <name evidence="3" type="ORF">DIABBA_LOCUS13346</name>
</gene>
<dbReference type="OrthoDB" id="8195370at2759"/>
<feature type="region of interest" description="Disordered" evidence="1">
    <location>
        <begin position="69"/>
        <end position="93"/>
    </location>
</feature>
<dbReference type="Pfam" id="PF20700">
    <property type="entry name" value="Mutator"/>
    <property type="match status" value="1"/>
</dbReference>
<evidence type="ECO:0000313" key="4">
    <source>
        <dbReference type="Proteomes" id="UP001153709"/>
    </source>
</evidence>
<dbReference type="PANTHER" id="PTHR10773">
    <property type="entry name" value="DNA-DIRECTED RNA POLYMERASES I, II, AND III SUBUNIT RPABC2"/>
    <property type="match status" value="1"/>
</dbReference>
<name>A0A9N9XGI2_DIABA</name>
<dbReference type="AlphaFoldDB" id="A0A9N9XGI2"/>
<evidence type="ECO:0000313" key="3">
    <source>
        <dbReference type="EMBL" id="CAG9840722.1"/>
    </source>
</evidence>
<evidence type="ECO:0000256" key="1">
    <source>
        <dbReference type="SAM" id="MobiDB-lite"/>
    </source>
</evidence>
<dbReference type="PANTHER" id="PTHR10773:SF19">
    <property type="match status" value="1"/>
</dbReference>
<dbReference type="InterPro" id="IPR049012">
    <property type="entry name" value="Mutator_transp_dom"/>
</dbReference>
<evidence type="ECO:0000259" key="2">
    <source>
        <dbReference type="Pfam" id="PF20700"/>
    </source>
</evidence>
<sequence length="977" mass="111475">MKRIDKIFANVKKLENEILQILPSNNDNGNENQKTFATLTPVDPGSLVNTTKVEVSSQLDEEVANVYDSDDSMKDRDWIPPVSSDNKNDCSEREVSLKKEQNLIVDENVAGQKRENPITEEKRVRWNQAKPALWKRSIERKKKIEGLPYKSRTGKTQAPKLPKPVDCSRCRYKCSNNFSPEDRTELCRTYWNLEFNRQRDFILMNVLSKEVKTRRPRKGNDSKQRNNAKNYFLSNNHKIQVGEPGEPVASFSGQTTPTVYSDTEDLEIEVVRVPGAYDSKLNSLSGRRIVDISHFIAEVRSLENHECHVKTTGYLAFDKEVAMGLNSQLVFKCAACGMKKSIHTNRDKQNVNLLATWGTLAIGKGHHSVEECLSVLDVPPMSFHTFNKYQKELGETWQQCLTDAIQAAGEEEYQKALEIQNVTPGGISQCAVVVDGGWSHRSYGHKYTSKSGIACIIDGRGNPPDRGRIDDIASNMDYEVNEKQKQSEEIINIDINTQSKQVPITNSKKFLPDYQVSNKTNINIGQPIMSEVKNKYSQGDQGPYFVFMQNKEGNIGRLHRIATARLILGAVPAIKDNIVNINIIGKNKIKIECNTYKSANILVECKKLIERNYDLYIPNFFTQKSGVIKGVDKNISENELKGIIVPRYGNFKVINVKRIKRKENDQLVETGTIVVSFRGQMIPKQVIIERMIYQVEPYVPRVIQCLNCIRYGHVTSQCRGKKRCSKCGQEHDSDVCDLTDPTCILCFGNHSALDRNKCAEFEKQKGIKYIMANENLPFEEAKLKYSSSYRTVLNSTNTGNRYTVTTKRKWSEGAQNKSVYPYSKEHENILDTASTSAYPSLPIINNPLYQNQTKIVQQNSLTINKRVRKKQTRKLGRPRRMLLHNDNTQQGVTDYVLHCQKPDLQEIEIRELIEQQTLDVTPNWFEERKSRLIASTFGEISKRKINFGKLVQSPLYKLLPLLKQLEYGKLNESVDIE</sequence>
<protein>
    <recommendedName>
        <fullName evidence="2">Mutator-like transposase domain-containing protein</fullName>
    </recommendedName>
</protein>
<accession>A0A9N9XGI2</accession>
<feature type="domain" description="Mutator-like transposase" evidence="2">
    <location>
        <begin position="286"/>
        <end position="457"/>
    </location>
</feature>
<dbReference type="Proteomes" id="UP001153709">
    <property type="component" value="Chromosome 9"/>
</dbReference>
<reference evidence="3" key="1">
    <citation type="submission" date="2022-01" db="EMBL/GenBank/DDBJ databases">
        <authorList>
            <person name="King R."/>
        </authorList>
    </citation>
    <scope>NUCLEOTIDE SEQUENCE</scope>
</reference>
<organism evidence="3 4">
    <name type="scientific">Diabrotica balteata</name>
    <name type="common">Banded cucumber beetle</name>
    <dbReference type="NCBI Taxonomy" id="107213"/>
    <lineage>
        <taxon>Eukaryota</taxon>
        <taxon>Metazoa</taxon>
        <taxon>Ecdysozoa</taxon>
        <taxon>Arthropoda</taxon>
        <taxon>Hexapoda</taxon>
        <taxon>Insecta</taxon>
        <taxon>Pterygota</taxon>
        <taxon>Neoptera</taxon>
        <taxon>Endopterygota</taxon>
        <taxon>Coleoptera</taxon>
        <taxon>Polyphaga</taxon>
        <taxon>Cucujiformia</taxon>
        <taxon>Chrysomeloidea</taxon>
        <taxon>Chrysomelidae</taxon>
        <taxon>Galerucinae</taxon>
        <taxon>Diabroticina</taxon>
        <taxon>Diabroticites</taxon>
        <taxon>Diabrotica</taxon>
    </lineage>
</organism>